<comment type="caution">
    <text evidence="1">The sequence shown here is derived from an EMBL/GenBank/DDBJ whole genome shotgun (WGS) entry which is preliminary data.</text>
</comment>
<name>A0AAV1T752_9STRA</name>
<dbReference type="AlphaFoldDB" id="A0AAV1T752"/>
<organism evidence="1 2">
    <name type="scientific">Peronospora matthiolae</name>
    <dbReference type="NCBI Taxonomy" id="2874970"/>
    <lineage>
        <taxon>Eukaryota</taxon>
        <taxon>Sar</taxon>
        <taxon>Stramenopiles</taxon>
        <taxon>Oomycota</taxon>
        <taxon>Peronosporomycetes</taxon>
        <taxon>Peronosporales</taxon>
        <taxon>Peronosporaceae</taxon>
        <taxon>Peronospora</taxon>
    </lineage>
</organism>
<evidence type="ECO:0000313" key="2">
    <source>
        <dbReference type="Proteomes" id="UP001162060"/>
    </source>
</evidence>
<sequence length="85" mass="9210">MLDTLEALQKPDGFYPEDSSVLQIRAANGGVVILASPLATRFQSLLGTTSWSNISAPTVNTNENNQNDHMLTENLLSNYSISSLL</sequence>
<protein>
    <submittedName>
        <fullName evidence="1">Uncharacterized protein</fullName>
    </submittedName>
</protein>
<reference evidence="1" key="1">
    <citation type="submission" date="2024-01" db="EMBL/GenBank/DDBJ databases">
        <authorList>
            <person name="Webb A."/>
        </authorList>
    </citation>
    <scope>NUCLEOTIDE SEQUENCE</scope>
    <source>
        <strain evidence="1">Pm1</strain>
    </source>
</reference>
<evidence type="ECO:0000313" key="1">
    <source>
        <dbReference type="EMBL" id="CAK7906993.1"/>
    </source>
</evidence>
<dbReference type="Proteomes" id="UP001162060">
    <property type="component" value="Unassembled WGS sequence"/>
</dbReference>
<proteinExistence type="predicted"/>
<gene>
    <name evidence="1" type="ORF">PM001_LOCUS3444</name>
</gene>
<accession>A0AAV1T752</accession>
<dbReference type="EMBL" id="CAKLBY020000031">
    <property type="protein sequence ID" value="CAK7906993.1"/>
    <property type="molecule type" value="Genomic_DNA"/>
</dbReference>